<feature type="compositionally biased region" description="Basic and acidic residues" evidence="1">
    <location>
        <begin position="20"/>
        <end position="33"/>
    </location>
</feature>
<evidence type="ECO:0000313" key="2">
    <source>
        <dbReference type="EMBL" id="KAJ8387069.1"/>
    </source>
</evidence>
<organism evidence="2 3">
    <name type="scientific">Aldrovandia affinis</name>
    <dbReference type="NCBI Taxonomy" id="143900"/>
    <lineage>
        <taxon>Eukaryota</taxon>
        <taxon>Metazoa</taxon>
        <taxon>Chordata</taxon>
        <taxon>Craniata</taxon>
        <taxon>Vertebrata</taxon>
        <taxon>Euteleostomi</taxon>
        <taxon>Actinopterygii</taxon>
        <taxon>Neopterygii</taxon>
        <taxon>Teleostei</taxon>
        <taxon>Notacanthiformes</taxon>
        <taxon>Halosauridae</taxon>
        <taxon>Aldrovandia</taxon>
    </lineage>
</organism>
<dbReference type="AlphaFoldDB" id="A0AAD7RMS2"/>
<dbReference type="Proteomes" id="UP001221898">
    <property type="component" value="Unassembled WGS sequence"/>
</dbReference>
<feature type="region of interest" description="Disordered" evidence="1">
    <location>
        <begin position="1"/>
        <end position="33"/>
    </location>
</feature>
<protein>
    <recommendedName>
        <fullName evidence="4">Muscular LMNA-interacting protein</fullName>
    </recommendedName>
</protein>
<evidence type="ECO:0000313" key="3">
    <source>
        <dbReference type="Proteomes" id="UP001221898"/>
    </source>
</evidence>
<evidence type="ECO:0000256" key="1">
    <source>
        <dbReference type="SAM" id="MobiDB-lite"/>
    </source>
</evidence>
<name>A0AAD7RMS2_9TELE</name>
<reference evidence="2" key="1">
    <citation type="journal article" date="2023" name="Science">
        <title>Genome structures resolve the early diversification of teleost fishes.</title>
        <authorList>
            <person name="Parey E."/>
            <person name="Louis A."/>
            <person name="Montfort J."/>
            <person name="Bouchez O."/>
            <person name="Roques C."/>
            <person name="Iampietro C."/>
            <person name="Lluch J."/>
            <person name="Castinel A."/>
            <person name="Donnadieu C."/>
            <person name="Desvignes T."/>
            <person name="Floi Bucao C."/>
            <person name="Jouanno E."/>
            <person name="Wen M."/>
            <person name="Mejri S."/>
            <person name="Dirks R."/>
            <person name="Jansen H."/>
            <person name="Henkel C."/>
            <person name="Chen W.J."/>
            <person name="Zahm M."/>
            <person name="Cabau C."/>
            <person name="Klopp C."/>
            <person name="Thompson A.W."/>
            <person name="Robinson-Rechavi M."/>
            <person name="Braasch I."/>
            <person name="Lecointre G."/>
            <person name="Bobe J."/>
            <person name="Postlethwait J.H."/>
            <person name="Berthelot C."/>
            <person name="Roest Crollius H."/>
            <person name="Guiguen Y."/>
        </authorList>
    </citation>
    <scope>NUCLEOTIDE SEQUENCE</scope>
    <source>
        <strain evidence="2">NC1722</strain>
    </source>
</reference>
<dbReference type="PANTHER" id="PTHR31514">
    <property type="entry name" value="MUSCULAR LMNA-INTERACTING PROTEIN MLIP"/>
    <property type="match status" value="1"/>
</dbReference>
<feature type="region of interest" description="Disordered" evidence="1">
    <location>
        <begin position="590"/>
        <end position="627"/>
    </location>
</feature>
<gene>
    <name evidence="2" type="ORF">AAFF_G00161230</name>
</gene>
<dbReference type="PANTHER" id="PTHR31514:SF1">
    <property type="entry name" value="MUSCULAR LMNA-INTERACTING PROTEIN"/>
    <property type="match status" value="1"/>
</dbReference>
<comment type="caution">
    <text evidence="2">The sequence shown here is derived from an EMBL/GenBank/DDBJ whole genome shotgun (WGS) entry which is preliminary data.</text>
</comment>
<dbReference type="InterPro" id="IPR029331">
    <property type="entry name" value="MLIP"/>
</dbReference>
<dbReference type="EMBL" id="JAINUG010000218">
    <property type="protein sequence ID" value="KAJ8387069.1"/>
    <property type="molecule type" value="Genomic_DNA"/>
</dbReference>
<keyword evidence="3" id="KW-1185">Reference proteome</keyword>
<proteinExistence type="predicted"/>
<accession>A0AAD7RMS2</accession>
<dbReference type="Pfam" id="PF15274">
    <property type="entry name" value="MLIP"/>
    <property type="match status" value="1"/>
</dbReference>
<evidence type="ECO:0008006" key="4">
    <source>
        <dbReference type="Google" id="ProtNLM"/>
    </source>
</evidence>
<sequence>MSKSFVPVVKRLPTENKITLGEKRRQPKRRSNENLEALREAVTDQTMSEDGLFKAEFVYVGCDSEEGVPGDRWASLAREEVTPKQEAHSQLKLPADHMTRGPPTPPITTPSENTVHHFVNTSPMLKHASLEAVNDEQQPIDLHSHNILLRDKVCLGPLLSWAPSKSTPQLNHGVTHFAELLATPASSKESVLSEDWLSAGVLSSEGSLASLSRNVSPCSSVRSGGFSPSIIRVKRHSLVPGSSLAWNARSCQYLASDSPGPSPCPLSPGTERAWHRLPPTQLTLLTAILRKGRLPVLSPVQQRAYHPCWPISAITLSSCSACNAASKLAPICPGMARSQSQSAIEGPRMPPQHTHGPLSQCLRCFTPPDLTESAIFGPHVLSLSQSPEFSSCPDYTNSAWQTVTSPTLRMPKSIADRAGRRTKPYKIKLSYKAIAAIPTNTILLEQQAIDEEVEKEGHPLEATDGDRVTETHSEMCSPAQLRQQSEELYATIDQVLQDPIPMHRSHSAPHSLPTLTDTELPKRFTSLPRSAGRETKYATFNLHQPGSAERNMTKPGVIRSVTIIPKLTEEENEEDDYPNPFRQQYLEEMSKEQRHKLDSTTGGLSLKLSENHRDPGSPTLGKESTPRTEELLLLITEKDQTNTLPAADGSSKVGSASFNPAQLKTEVHETHI</sequence>